<reference evidence="1 2" key="1">
    <citation type="journal article" date="2022" name="Nat. Ecol. Evol.">
        <title>A masculinizing supergene underlies an exaggerated male reproductive morph in a spider.</title>
        <authorList>
            <person name="Hendrickx F."/>
            <person name="De Corte Z."/>
            <person name="Sonet G."/>
            <person name="Van Belleghem S.M."/>
            <person name="Kostlbacher S."/>
            <person name="Vangestel C."/>
        </authorList>
    </citation>
    <scope>NUCLEOTIDE SEQUENCE [LARGE SCALE GENOMIC DNA]</scope>
    <source>
        <strain evidence="1">W744_W776</strain>
    </source>
</reference>
<comment type="caution">
    <text evidence="1">The sequence shown here is derived from an EMBL/GenBank/DDBJ whole genome shotgun (WGS) entry which is preliminary data.</text>
</comment>
<proteinExistence type="predicted"/>
<dbReference type="EMBL" id="JAFNEN010000287">
    <property type="protein sequence ID" value="KAG8186863.1"/>
    <property type="molecule type" value="Genomic_DNA"/>
</dbReference>
<keyword evidence="2" id="KW-1185">Reference proteome</keyword>
<sequence>MSQPKVSFPDLLKSSAKAKKKFITNFGNYDHESIRKLCLEILNKVEKIAESGDVDGLKSLNWFVEHISGAVQDETLYNYFMNANNDSITRRNILVLICKHGHGDILNCLFSEEFKLLWNFLVKLQIVSLTSTDEEQHNAIYYAIRSNNIQLLDALIHKWPNDYFGNNAEELDELLSLAYEELKLKNVLLTDEMQAFVENELINLRFFHNNSNSKPLLSSKLIQSRIEVLIASIEKLQTFCSDTVDERFLYLVKFIARNVYVLKRQLKCTYSKLPWEEIEFCLIAFVCSHTTDEDINLIYSSVLNKAKILTYLDHFSRCLNKELNYITNLETKKLSNQPNLKREELKNIIISISPEFAPLYADYMVIRDIHSLETVKKYIELSLSAKGKKGNWLS</sequence>
<gene>
    <name evidence="1" type="ORF">JTE90_024107</name>
</gene>
<protein>
    <submittedName>
        <fullName evidence="1">Uncharacterized protein</fullName>
    </submittedName>
</protein>
<evidence type="ECO:0000313" key="1">
    <source>
        <dbReference type="EMBL" id="KAG8186863.1"/>
    </source>
</evidence>
<dbReference type="AlphaFoldDB" id="A0AAV6UT93"/>
<dbReference type="Proteomes" id="UP000827092">
    <property type="component" value="Unassembled WGS sequence"/>
</dbReference>
<accession>A0AAV6UT93</accession>
<organism evidence="1 2">
    <name type="scientific">Oedothorax gibbosus</name>
    <dbReference type="NCBI Taxonomy" id="931172"/>
    <lineage>
        <taxon>Eukaryota</taxon>
        <taxon>Metazoa</taxon>
        <taxon>Ecdysozoa</taxon>
        <taxon>Arthropoda</taxon>
        <taxon>Chelicerata</taxon>
        <taxon>Arachnida</taxon>
        <taxon>Araneae</taxon>
        <taxon>Araneomorphae</taxon>
        <taxon>Entelegynae</taxon>
        <taxon>Araneoidea</taxon>
        <taxon>Linyphiidae</taxon>
        <taxon>Erigoninae</taxon>
        <taxon>Oedothorax</taxon>
    </lineage>
</organism>
<evidence type="ECO:0000313" key="2">
    <source>
        <dbReference type="Proteomes" id="UP000827092"/>
    </source>
</evidence>
<name>A0AAV6UT93_9ARAC</name>